<feature type="region of interest" description="Disordered" evidence="2">
    <location>
        <begin position="1"/>
        <end position="20"/>
    </location>
</feature>
<dbReference type="InParanoid" id="T1ICZ3"/>
<accession>T1ICZ3</accession>
<dbReference type="EnsemblMetazoa" id="RPRC014163-RA">
    <property type="protein sequence ID" value="RPRC014163-PA"/>
    <property type="gene ID" value="RPRC014163"/>
</dbReference>
<protein>
    <submittedName>
        <fullName evidence="3">Uncharacterized protein</fullName>
    </submittedName>
</protein>
<dbReference type="VEuPathDB" id="VectorBase:RPRC014163"/>
<feature type="compositionally biased region" description="Acidic residues" evidence="2">
    <location>
        <begin position="263"/>
        <end position="272"/>
    </location>
</feature>
<name>T1ICZ3_RHOPR</name>
<feature type="compositionally biased region" description="Polar residues" evidence="2">
    <location>
        <begin position="296"/>
        <end position="307"/>
    </location>
</feature>
<evidence type="ECO:0000256" key="2">
    <source>
        <dbReference type="SAM" id="MobiDB-lite"/>
    </source>
</evidence>
<dbReference type="Proteomes" id="UP000015103">
    <property type="component" value="Unassembled WGS sequence"/>
</dbReference>
<sequence>MPSDRERTSSASSGALSNPAIGAVDSSSVIISKLDSLASDIAASRREQASLSAEIKDLKNDLKKVSEKLAKELQICKRKISRLMEENKKIKEQITSLNREISFSSQTPFLFNVKIDNYPVAVDENLFLIVKKISESIGMEIREEMIDYIYRRNFGKKTVPSIIIKFLHVSVKTKFIINAKRNKDRLYPEDPSRNIYVNELLSSFNYKLFTMAIDYKRQGFVESAWHRNGVILIKKKANERPKAIRCKEDLQALNPAISAIFSSDDEDLDPPLESDASTSSVGSKRRRGEHKLGRSPSITSFLSRKHK</sequence>
<feature type="coiled-coil region" evidence="1">
    <location>
        <begin position="41"/>
        <end position="100"/>
    </location>
</feature>
<keyword evidence="1" id="KW-0175">Coiled coil</keyword>
<dbReference type="AlphaFoldDB" id="T1ICZ3"/>
<organism evidence="3 4">
    <name type="scientific">Rhodnius prolixus</name>
    <name type="common">Triatomid bug</name>
    <dbReference type="NCBI Taxonomy" id="13249"/>
    <lineage>
        <taxon>Eukaryota</taxon>
        <taxon>Metazoa</taxon>
        <taxon>Ecdysozoa</taxon>
        <taxon>Arthropoda</taxon>
        <taxon>Hexapoda</taxon>
        <taxon>Insecta</taxon>
        <taxon>Pterygota</taxon>
        <taxon>Neoptera</taxon>
        <taxon>Paraneoptera</taxon>
        <taxon>Hemiptera</taxon>
        <taxon>Heteroptera</taxon>
        <taxon>Panheteroptera</taxon>
        <taxon>Cimicomorpha</taxon>
        <taxon>Reduviidae</taxon>
        <taxon>Triatominae</taxon>
        <taxon>Rhodnius</taxon>
    </lineage>
</organism>
<keyword evidence="4" id="KW-1185">Reference proteome</keyword>
<proteinExistence type="predicted"/>
<dbReference type="EMBL" id="ACPB03021022">
    <property type="status" value="NOT_ANNOTATED_CDS"/>
    <property type="molecule type" value="Genomic_DNA"/>
</dbReference>
<dbReference type="HOGENOM" id="CLU_080819_0_0_1"/>
<feature type="region of interest" description="Disordered" evidence="2">
    <location>
        <begin position="262"/>
        <end position="307"/>
    </location>
</feature>
<evidence type="ECO:0000313" key="3">
    <source>
        <dbReference type="EnsemblMetazoa" id="RPRC014163-PA"/>
    </source>
</evidence>
<evidence type="ECO:0000313" key="4">
    <source>
        <dbReference type="Proteomes" id="UP000015103"/>
    </source>
</evidence>
<evidence type="ECO:0000256" key="1">
    <source>
        <dbReference type="SAM" id="Coils"/>
    </source>
</evidence>
<reference evidence="3" key="1">
    <citation type="submission" date="2015-05" db="UniProtKB">
        <authorList>
            <consortium name="EnsemblMetazoa"/>
        </authorList>
    </citation>
    <scope>IDENTIFICATION</scope>
</reference>